<protein>
    <recommendedName>
        <fullName evidence="5">DUF2852 domain-containing protein</fullName>
    </recommendedName>
</protein>
<gene>
    <name evidence="3" type="ORF">J3R73_004960</name>
</gene>
<reference evidence="3 4" key="1">
    <citation type="submission" date="2023-07" db="EMBL/GenBank/DDBJ databases">
        <title>Genomic Encyclopedia of Type Strains, Phase IV (KMG-IV): sequencing the most valuable type-strain genomes for metagenomic binning, comparative biology and taxonomic classification.</title>
        <authorList>
            <person name="Goeker M."/>
        </authorList>
    </citation>
    <scope>NUCLEOTIDE SEQUENCE [LARGE SCALE GENOMIC DNA]</scope>
    <source>
        <strain evidence="3 4">DSM 5896</strain>
    </source>
</reference>
<name>A0ABU0FKM8_9HYPH</name>
<dbReference type="InterPro" id="IPR021273">
    <property type="entry name" value="DUF2852"/>
</dbReference>
<comment type="caution">
    <text evidence="3">The sequence shown here is derived from an EMBL/GenBank/DDBJ whole genome shotgun (WGS) entry which is preliminary data.</text>
</comment>
<keyword evidence="2" id="KW-0472">Membrane</keyword>
<evidence type="ECO:0000256" key="1">
    <source>
        <dbReference type="SAM" id="Coils"/>
    </source>
</evidence>
<evidence type="ECO:0000313" key="3">
    <source>
        <dbReference type="EMBL" id="MDQ0395168.1"/>
    </source>
</evidence>
<accession>A0ABU0FKM8</accession>
<keyword evidence="1" id="KW-0175">Coiled coil</keyword>
<feature type="coiled-coil region" evidence="1">
    <location>
        <begin position="69"/>
        <end position="96"/>
    </location>
</feature>
<evidence type="ECO:0008006" key="5">
    <source>
        <dbReference type="Google" id="ProtNLM"/>
    </source>
</evidence>
<proteinExistence type="predicted"/>
<sequence>MAGFLIWWPLGLAALIYFIWAGRFPGERLRDGFERARDRARHEFGGFARDRNGAGGWSGTGNAAFDDYRRETLRRLEEERRRLDEESRAFAEFVANLRRARDKEEFDRFMADRNAARGTEGFPS</sequence>
<dbReference type="EMBL" id="JAUSVK010000001">
    <property type="protein sequence ID" value="MDQ0395168.1"/>
    <property type="molecule type" value="Genomic_DNA"/>
</dbReference>
<keyword evidence="4" id="KW-1185">Reference proteome</keyword>
<dbReference type="Pfam" id="PF11014">
    <property type="entry name" value="DUF2852"/>
    <property type="match status" value="1"/>
</dbReference>
<organism evidence="3 4">
    <name type="scientific">Labrys monachus</name>
    <dbReference type="NCBI Taxonomy" id="217067"/>
    <lineage>
        <taxon>Bacteria</taxon>
        <taxon>Pseudomonadati</taxon>
        <taxon>Pseudomonadota</taxon>
        <taxon>Alphaproteobacteria</taxon>
        <taxon>Hyphomicrobiales</taxon>
        <taxon>Xanthobacteraceae</taxon>
        <taxon>Labrys</taxon>
    </lineage>
</organism>
<keyword evidence="2" id="KW-0812">Transmembrane</keyword>
<dbReference type="Proteomes" id="UP001237448">
    <property type="component" value="Unassembled WGS sequence"/>
</dbReference>
<evidence type="ECO:0000313" key="4">
    <source>
        <dbReference type="Proteomes" id="UP001237448"/>
    </source>
</evidence>
<feature type="transmembrane region" description="Helical" evidence="2">
    <location>
        <begin position="6"/>
        <end position="25"/>
    </location>
</feature>
<keyword evidence="2" id="KW-1133">Transmembrane helix</keyword>
<evidence type="ECO:0000256" key="2">
    <source>
        <dbReference type="SAM" id="Phobius"/>
    </source>
</evidence>